<dbReference type="Gene3D" id="3.40.50.300">
    <property type="entry name" value="P-loop containing nucleotide triphosphate hydrolases"/>
    <property type="match status" value="1"/>
</dbReference>
<dbReference type="SUPFAM" id="SSF52540">
    <property type="entry name" value="P-loop containing nucleoside triphosphate hydrolases"/>
    <property type="match status" value="1"/>
</dbReference>
<dbReference type="GO" id="GO:0006811">
    <property type="term" value="P:monoatomic ion transport"/>
    <property type="evidence" value="ECO:0007669"/>
    <property type="project" value="UniProtKB-KW"/>
</dbReference>
<organism evidence="9 10">
    <name type="scientific">Pseudosulfitobacter pseudonitzschiae</name>
    <dbReference type="NCBI Taxonomy" id="1402135"/>
    <lineage>
        <taxon>Bacteria</taxon>
        <taxon>Pseudomonadati</taxon>
        <taxon>Pseudomonadota</taxon>
        <taxon>Alphaproteobacteria</taxon>
        <taxon>Rhodobacterales</taxon>
        <taxon>Roseobacteraceae</taxon>
        <taxon>Pseudosulfitobacter</taxon>
    </lineage>
</organism>
<reference evidence="9 10" key="1">
    <citation type="submission" date="2017-07" db="EMBL/GenBank/DDBJ databases">
        <title>Genome Sequence of Sulfitobacter pseudonitzschiae Strain SMR1 Isolated from a culture of the Diatom Skeletonema marinoi.</title>
        <authorList>
            <person name="Topel M."/>
            <person name="Pinder M.I.M."/>
            <person name="Johansson O.N."/>
            <person name="Kourtchenko O."/>
            <person name="Godhe A."/>
            <person name="Clarke A.K."/>
        </authorList>
    </citation>
    <scope>NUCLEOTIDE SEQUENCE [LARGE SCALE GENOMIC DNA]</scope>
    <source>
        <strain evidence="9 10">SMR1</strain>
        <plasmid evidence="9 10">pSMR1-2</plasmid>
    </source>
</reference>
<dbReference type="PANTHER" id="PTHR42771">
    <property type="entry name" value="IRON(3+)-HYDROXAMATE IMPORT ATP-BINDING PROTEIN FHUC"/>
    <property type="match status" value="1"/>
</dbReference>
<keyword evidence="6" id="KW-0406">Ion transport</keyword>
<keyword evidence="4" id="KW-0547">Nucleotide-binding</keyword>
<evidence type="ECO:0000256" key="6">
    <source>
        <dbReference type="ARBA" id="ARBA00023065"/>
    </source>
</evidence>
<keyword evidence="7" id="KW-0472">Membrane</keyword>
<accession>A0A221K7E0</accession>
<sequence>MIKADAGRVTLEGMDLGYTSGAMIAKRLAVLRQDNHPSARLTVRDLVFFGRYPHSHGRPTTEDADHVARALVYLGLEVLADRFLDELSGGQRQRAFIAMVLAQDTDYILLGEPLNNLDIRHAVRIMQLIGDAARDLGKTIMVVLHDINMAAAYCDRIVVMKDGSIIRHGATDDIMTAELLSDVYDTPVSVHFLEGRLVAIY</sequence>
<feature type="domain" description="ABC transporter" evidence="8">
    <location>
        <begin position="1"/>
        <end position="187"/>
    </location>
</feature>
<evidence type="ECO:0000313" key="9">
    <source>
        <dbReference type="EMBL" id="ASM74896.1"/>
    </source>
</evidence>
<dbReference type="RefSeq" id="WP_240311383.1">
    <property type="nucleotide sequence ID" value="NZ_CP022417.1"/>
</dbReference>
<dbReference type="KEGG" id="spse:SULPSESMR1_03977"/>
<dbReference type="Pfam" id="PF00005">
    <property type="entry name" value="ABC_tran"/>
    <property type="match status" value="1"/>
</dbReference>
<dbReference type="PROSITE" id="PS00211">
    <property type="entry name" value="ABC_TRANSPORTER_1"/>
    <property type="match status" value="1"/>
</dbReference>
<evidence type="ECO:0000256" key="5">
    <source>
        <dbReference type="ARBA" id="ARBA00022840"/>
    </source>
</evidence>
<evidence type="ECO:0000256" key="4">
    <source>
        <dbReference type="ARBA" id="ARBA00022741"/>
    </source>
</evidence>
<keyword evidence="2" id="KW-0813">Transport</keyword>
<keyword evidence="10" id="KW-1185">Reference proteome</keyword>
<dbReference type="PANTHER" id="PTHR42771:SF3">
    <property type="entry name" value="PETROBACTIN IMPORT ATP-BINDING PROTEIN YCLP"/>
    <property type="match status" value="1"/>
</dbReference>
<dbReference type="PROSITE" id="PS50893">
    <property type="entry name" value="ABC_TRANSPORTER_2"/>
    <property type="match status" value="1"/>
</dbReference>
<dbReference type="AlphaFoldDB" id="A0A221K7E0"/>
<keyword evidence="3" id="KW-1003">Cell membrane</keyword>
<dbReference type="GO" id="GO:0016887">
    <property type="term" value="F:ATP hydrolysis activity"/>
    <property type="evidence" value="ECO:0007669"/>
    <property type="project" value="InterPro"/>
</dbReference>
<keyword evidence="9" id="KW-0378">Hydrolase</keyword>
<proteinExistence type="predicted"/>
<keyword evidence="5 9" id="KW-0067">ATP-binding</keyword>
<evidence type="ECO:0000256" key="3">
    <source>
        <dbReference type="ARBA" id="ARBA00022475"/>
    </source>
</evidence>
<dbReference type="InterPro" id="IPR051535">
    <property type="entry name" value="Siderophore_ABC-ATPase"/>
</dbReference>
<dbReference type="EMBL" id="CP022417">
    <property type="protein sequence ID" value="ASM74896.1"/>
    <property type="molecule type" value="Genomic_DNA"/>
</dbReference>
<dbReference type="GO" id="GO:0005524">
    <property type="term" value="F:ATP binding"/>
    <property type="evidence" value="ECO:0007669"/>
    <property type="project" value="UniProtKB-KW"/>
</dbReference>
<evidence type="ECO:0000259" key="8">
    <source>
        <dbReference type="PROSITE" id="PS50893"/>
    </source>
</evidence>
<dbReference type="InterPro" id="IPR027417">
    <property type="entry name" value="P-loop_NTPase"/>
</dbReference>
<dbReference type="EC" id="3.6.3.34" evidence="9"/>
<evidence type="ECO:0000313" key="10">
    <source>
        <dbReference type="Proteomes" id="UP000199754"/>
    </source>
</evidence>
<dbReference type="GO" id="GO:0005886">
    <property type="term" value="C:plasma membrane"/>
    <property type="evidence" value="ECO:0007669"/>
    <property type="project" value="UniProtKB-SubCell"/>
</dbReference>
<keyword evidence="9" id="KW-0614">Plasmid</keyword>
<name>A0A221K7E0_9RHOB</name>
<evidence type="ECO:0000256" key="1">
    <source>
        <dbReference type="ARBA" id="ARBA00004202"/>
    </source>
</evidence>
<evidence type="ECO:0000256" key="7">
    <source>
        <dbReference type="ARBA" id="ARBA00023136"/>
    </source>
</evidence>
<protein>
    <submittedName>
        <fullName evidence="9">Iron(3+)-hydroxamate import ATP-binding protein FhuC</fullName>
        <ecNumber evidence="9">3.6.3.34</ecNumber>
    </submittedName>
</protein>
<dbReference type="Proteomes" id="UP000199754">
    <property type="component" value="Plasmid pSMR1-2"/>
</dbReference>
<dbReference type="InterPro" id="IPR017871">
    <property type="entry name" value="ABC_transporter-like_CS"/>
</dbReference>
<dbReference type="InterPro" id="IPR003439">
    <property type="entry name" value="ABC_transporter-like_ATP-bd"/>
</dbReference>
<geneLocation type="plasmid" evidence="9 10">
    <name>pSMR1-2</name>
</geneLocation>
<gene>
    <name evidence="9" type="primary">fhuC</name>
    <name evidence="9" type="ORF">SULPSESMR1_03977</name>
</gene>
<evidence type="ECO:0000256" key="2">
    <source>
        <dbReference type="ARBA" id="ARBA00022448"/>
    </source>
</evidence>
<comment type="subcellular location">
    <subcellularLocation>
        <location evidence="1">Cell membrane</location>
        <topology evidence="1">Peripheral membrane protein</topology>
    </subcellularLocation>
</comment>